<dbReference type="CDD" id="cd00303">
    <property type="entry name" value="retropepsin_like"/>
    <property type="match status" value="1"/>
</dbReference>
<comment type="caution">
    <text evidence="1">The sequence shown here is derived from an EMBL/GenBank/DDBJ whole genome shotgun (WGS) entry which is preliminary data.</text>
</comment>
<organism evidence="1 2">
    <name type="scientific">Zancudomyces culisetae</name>
    <name type="common">Gut fungus</name>
    <name type="synonym">Smittium culisetae</name>
    <dbReference type="NCBI Taxonomy" id="1213189"/>
    <lineage>
        <taxon>Eukaryota</taxon>
        <taxon>Fungi</taxon>
        <taxon>Fungi incertae sedis</taxon>
        <taxon>Zoopagomycota</taxon>
        <taxon>Kickxellomycotina</taxon>
        <taxon>Harpellomycetes</taxon>
        <taxon>Harpellales</taxon>
        <taxon>Legeriomycetaceae</taxon>
        <taxon>Zancudomyces</taxon>
    </lineage>
</organism>
<sequence length="79" mass="9038">MFSRYSRVNQKLGLGYQQDASQMIISADGDKHASLGKVYDVPVRIGRQVFNADLTIMERYDQSLILGTDWLIRSRQKST</sequence>
<dbReference type="Pfam" id="PF08284">
    <property type="entry name" value="RVP_2"/>
    <property type="match status" value="1"/>
</dbReference>
<keyword evidence="2" id="KW-1185">Reference proteome</keyword>
<accession>A0A1R1PDZ8</accession>
<protein>
    <submittedName>
        <fullName evidence="1">Uncharacterized protein</fullName>
    </submittedName>
</protein>
<dbReference type="InterPro" id="IPR021109">
    <property type="entry name" value="Peptidase_aspartic_dom_sf"/>
</dbReference>
<gene>
    <name evidence="1" type="ORF">AX774_g7458</name>
</gene>
<dbReference type="EMBL" id="LSSK01001656">
    <property type="protein sequence ID" value="OMH79138.1"/>
    <property type="molecule type" value="Genomic_DNA"/>
</dbReference>
<evidence type="ECO:0000313" key="2">
    <source>
        <dbReference type="Proteomes" id="UP000188320"/>
    </source>
</evidence>
<dbReference type="Proteomes" id="UP000188320">
    <property type="component" value="Unassembled WGS sequence"/>
</dbReference>
<dbReference type="Gene3D" id="2.40.70.10">
    <property type="entry name" value="Acid Proteases"/>
    <property type="match status" value="1"/>
</dbReference>
<dbReference type="AlphaFoldDB" id="A0A1R1PDZ8"/>
<evidence type="ECO:0000313" key="1">
    <source>
        <dbReference type="EMBL" id="OMH79138.1"/>
    </source>
</evidence>
<name>A0A1R1PDZ8_ZANCU</name>
<dbReference type="OrthoDB" id="6784012at2759"/>
<reference evidence="2" key="1">
    <citation type="submission" date="2017-01" db="EMBL/GenBank/DDBJ databases">
        <authorList>
            <person name="Wang Y."/>
            <person name="White M."/>
            <person name="Kvist S."/>
            <person name="Moncalvo J.-M."/>
        </authorList>
    </citation>
    <scope>NUCLEOTIDE SEQUENCE [LARGE SCALE GENOMIC DNA]</scope>
    <source>
        <strain evidence="2">COL-18-3</strain>
    </source>
</reference>
<proteinExistence type="predicted"/>